<evidence type="ECO:0008006" key="3">
    <source>
        <dbReference type="Google" id="ProtNLM"/>
    </source>
</evidence>
<protein>
    <recommendedName>
        <fullName evidence="3">Variable surface protein</fullName>
    </recommendedName>
</protein>
<dbReference type="Proteomes" id="UP000053776">
    <property type="component" value="Unassembled WGS sequence"/>
</dbReference>
<proteinExistence type="predicted"/>
<name>A0A0J9TI72_PLAVI</name>
<evidence type="ECO:0000313" key="2">
    <source>
        <dbReference type="Proteomes" id="UP000053776"/>
    </source>
</evidence>
<dbReference type="EMBL" id="KQ235009">
    <property type="protein sequence ID" value="KMZ94954.1"/>
    <property type="molecule type" value="Genomic_DNA"/>
</dbReference>
<reference evidence="1 2" key="1">
    <citation type="submission" date="2011-08" db="EMBL/GenBank/DDBJ databases">
        <title>The Genome Sequence of Plasmodium vivax Mauritania I.</title>
        <authorList>
            <consortium name="The Broad Institute Genome Sequencing Platform"/>
            <consortium name="The Broad Institute Genome Sequencing Center for Infectious Disease"/>
            <person name="Neafsey D."/>
            <person name="Carlton J."/>
            <person name="Barnwell J."/>
            <person name="Collins W."/>
            <person name="Escalante A."/>
            <person name="Mullikin J."/>
            <person name="Saul A."/>
            <person name="Guigo R."/>
            <person name="Camara F."/>
            <person name="Young S.K."/>
            <person name="Zeng Q."/>
            <person name="Gargeya S."/>
            <person name="Fitzgerald M."/>
            <person name="Haas B."/>
            <person name="Abouelleil A."/>
            <person name="Alvarado L."/>
            <person name="Arachchi H.M."/>
            <person name="Berlin A."/>
            <person name="Brown A."/>
            <person name="Chapman S.B."/>
            <person name="Chen Z."/>
            <person name="Dunbar C."/>
            <person name="Freedman E."/>
            <person name="Gearin G."/>
            <person name="Gellesch M."/>
            <person name="Goldberg J."/>
            <person name="Griggs A."/>
            <person name="Gujja S."/>
            <person name="Heiman D."/>
            <person name="Howarth C."/>
            <person name="Larson L."/>
            <person name="Lui A."/>
            <person name="MacDonald P.J.P."/>
            <person name="Montmayeur A."/>
            <person name="Murphy C."/>
            <person name="Neiman D."/>
            <person name="Pearson M."/>
            <person name="Priest M."/>
            <person name="Roberts A."/>
            <person name="Saif S."/>
            <person name="Shea T."/>
            <person name="Shenoy N."/>
            <person name="Sisk P."/>
            <person name="Stolte C."/>
            <person name="Sykes S."/>
            <person name="Wortman J."/>
            <person name="Nusbaum C."/>
            <person name="Birren B."/>
        </authorList>
    </citation>
    <scope>NUCLEOTIDE SEQUENCE [LARGE SCALE GENOMIC DNA]</scope>
    <source>
        <strain evidence="1 2">Mauritania I</strain>
    </source>
</reference>
<evidence type="ECO:0000313" key="1">
    <source>
        <dbReference type="EMBL" id="KMZ94954.1"/>
    </source>
</evidence>
<gene>
    <name evidence="1" type="ORF">PVMG_05623</name>
</gene>
<organism evidence="1 2">
    <name type="scientific">Plasmodium vivax Mauritania I</name>
    <dbReference type="NCBI Taxonomy" id="1035515"/>
    <lineage>
        <taxon>Eukaryota</taxon>
        <taxon>Sar</taxon>
        <taxon>Alveolata</taxon>
        <taxon>Apicomplexa</taxon>
        <taxon>Aconoidasida</taxon>
        <taxon>Haemosporida</taxon>
        <taxon>Plasmodiidae</taxon>
        <taxon>Plasmodium</taxon>
        <taxon>Plasmodium (Plasmodium)</taxon>
    </lineage>
</organism>
<sequence length="327" mass="38888">MPCSNHTGEYLKYKCYSTLKSDFDKINLSESGEKIFKRTKDNFNDVSQIINAYHSIFNKLASFLTADHVFSMYSYHLSCMYINFCLNEQVKNSKNYEYRSKFQLFDDFAKKFATERKKDNYPGNSCESYIKELVGDEYRKKEILYKLYYYYTEHKKPTNYQNSEPICDIINLILWESREAKNYIKQDKNFEKRIRELKDLIQREKPHEEKCKNYNILNFMLPEDDSKPKVETSTPPVVKPILQDSLLISQQENLKHVEGDISRNDKIRLSETEVLGQQSNLHEEEALKAMLELSLEEEEDAHMEFLVVSMDHSKEDFQDMKIIMVEM</sequence>
<accession>A0A0J9TI72</accession>
<dbReference type="AlphaFoldDB" id="A0A0J9TI72"/>